<evidence type="ECO:0000313" key="4">
    <source>
        <dbReference type="Proteomes" id="UP000236379"/>
    </source>
</evidence>
<dbReference type="Proteomes" id="UP000236379">
    <property type="component" value="Unassembled WGS sequence"/>
</dbReference>
<dbReference type="PROSITE" id="PS50110">
    <property type="entry name" value="RESPONSE_REGULATORY"/>
    <property type="match status" value="1"/>
</dbReference>
<keyword evidence="1" id="KW-0597">Phosphoprotein</keyword>
<dbReference type="EMBL" id="PPPD01000001">
    <property type="protein sequence ID" value="PNY82949.1"/>
    <property type="molecule type" value="Genomic_DNA"/>
</dbReference>
<evidence type="ECO:0000313" key="3">
    <source>
        <dbReference type="EMBL" id="PNY82949.1"/>
    </source>
</evidence>
<protein>
    <submittedName>
        <fullName evidence="3">Response regulator</fullName>
    </submittedName>
</protein>
<accession>A0A2K3V2D8</accession>
<proteinExistence type="predicted"/>
<evidence type="ECO:0000259" key="2">
    <source>
        <dbReference type="PROSITE" id="PS50110"/>
    </source>
</evidence>
<dbReference type="InterPro" id="IPR011006">
    <property type="entry name" value="CheY-like_superfamily"/>
</dbReference>
<feature type="modified residue" description="4-aspartylphosphate" evidence="1">
    <location>
        <position position="56"/>
    </location>
</feature>
<evidence type="ECO:0000256" key="1">
    <source>
        <dbReference type="PROSITE-ProRule" id="PRU00169"/>
    </source>
</evidence>
<feature type="domain" description="Response regulatory" evidence="2">
    <location>
        <begin position="2"/>
        <end position="123"/>
    </location>
</feature>
<dbReference type="Gene3D" id="3.40.50.2300">
    <property type="match status" value="1"/>
</dbReference>
<dbReference type="PANTHER" id="PTHR44520:SF2">
    <property type="entry name" value="RESPONSE REGULATOR RCP1"/>
    <property type="match status" value="1"/>
</dbReference>
<dbReference type="OrthoDB" id="9785718at2"/>
<comment type="caution">
    <text evidence="3">The sequence shown here is derived from an EMBL/GenBank/DDBJ whole genome shotgun (WGS) entry which is preliminary data.</text>
</comment>
<dbReference type="SMART" id="SM00448">
    <property type="entry name" value="REC"/>
    <property type="match status" value="1"/>
</dbReference>
<dbReference type="InterPro" id="IPR052893">
    <property type="entry name" value="TCS_response_regulator"/>
</dbReference>
<dbReference type="SUPFAM" id="SSF52172">
    <property type="entry name" value="CheY-like"/>
    <property type="match status" value="1"/>
</dbReference>
<dbReference type="InterPro" id="IPR001789">
    <property type="entry name" value="Sig_transdc_resp-reg_receiver"/>
</dbReference>
<sequence>MHVHFVDDNMADLMLTNEILESHADVVEVSTSLSGPAALEFLRDSRNSRPDVVVLDINMPGLSGFEVLAAMKSDPALVDIPVVMLSTSSNPRDVAQAYTLHASSYLVKAHDFQQFVQQIEAFITYLRQTRLTHWPNAMTDA</sequence>
<reference evidence="3 4" key="1">
    <citation type="submission" date="2018-01" db="EMBL/GenBank/DDBJ databases">
        <title>Deinococcus koreensis sp. nov., a radiation-resistant bacterium isolated from river water.</title>
        <authorList>
            <person name="Choi A."/>
        </authorList>
    </citation>
    <scope>NUCLEOTIDE SEQUENCE [LARGE SCALE GENOMIC DNA]</scope>
    <source>
        <strain evidence="3 4">SJW1-2</strain>
    </source>
</reference>
<dbReference type="AlphaFoldDB" id="A0A2K3V2D8"/>
<dbReference type="CDD" id="cd17557">
    <property type="entry name" value="REC_Rcp-like"/>
    <property type="match status" value="1"/>
</dbReference>
<name>A0A2K3V2D8_9DEIO</name>
<organism evidence="3 4">
    <name type="scientific">Deinococcus koreensis</name>
    <dbReference type="NCBI Taxonomy" id="2054903"/>
    <lineage>
        <taxon>Bacteria</taxon>
        <taxon>Thermotogati</taxon>
        <taxon>Deinococcota</taxon>
        <taxon>Deinococci</taxon>
        <taxon>Deinococcales</taxon>
        <taxon>Deinococcaceae</taxon>
        <taxon>Deinococcus</taxon>
    </lineage>
</organism>
<keyword evidence="4" id="KW-1185">Reference proteome</keyword>
<dbReference type="PANTHER" id="PTHR44520">
    <property type="entry name" value="RESPONSE REGULATOR RCP1-RELATED"/>
    <property type="match status" value="1"/>
</dbReference>
<dbReference type="Pfam" id="PF00072">
    <property type="entry name" value="Response_reg"/>
    <property type="match status" value="1"/>
</dbReference>
<gene>
    <name evidence="3" type="ORF">CVO96_08810</name>
</gene>
<dbReference type="GO" id="GO:0000160">
    <property type="term" value="P:phosphorelay signal transduction system"/>
    <property type="evidence" value="ECO:0007669"/>
    <property type="project" value="InterPro"/>
</dbReference>